<evidence type="ECO:0000313" key="1">
    <source>
        <dbReference type="EMBL" id="KFB53314.1"/>
    </source>
</evidence>
<evidence type="ECO:0000313" key="2">
    <source>
        <dbReference type="EnsemblMetazoa" id="ASIC021622-PA"/>
    </source>
</evidence>
<dbReference type="AlphaFoldDB" id="A0A084WSX0"/>
<reference evidence="1 3" key="1">
    <citation type="journal article" date="2014" name="BMC Genomics">
        <title>Genome sequence of Anopheles sinensis provides insight into genetics basis of mosquito competence for malaria parasites.</title>
        <authorList>
            <person name="Zhou D."/>
            <person name="Zhang D."/>
            <person name="Ding G."/>
            <person name="Shi L."/>
            <person name="Hou Q."/>
            <person name="Ye Y."/>
            <person name="Xu Y."/>
            <person name="Zhou H."/>
            <person name="Xiong C."/>
            <person name="Li S."/>
            <person name="Yu J."/>
            <person name="Hong S."/>
            <person name="Yu X."/>
            <person name="Zou P."/>
            <person name="Chen C."/>
            <person name="Chang X."/>
            <person name="Wang W."/>
            <person name="Lv Y."/>
            <person name="Sun Y."/>
            <person name="Ma L."/>
            <person name="Shen B."/>
            <person name="Zhu C."/>
        </authorList>
    </citation>
    <scope>NUCLEOTIDE SEQUENCE [LARGE SCALE GENOMIC DNA]</scope>
</reference>
<protein>
    <submittedName>
        <fullName evidence="1 2">DNA internalization-like competence protein ComEC/Rec2</fullName>
    </submittedName>
</protein>
<evidence type="ECO:0000313" key="3">
    <source>
        <dbReference type="Proteomes" id="UP000030765"/>
    </source>
</evidence>
<reference evidence="2" key="2">
    <citation type="submission" date="2020-05" db="UniProtKB">
        <authorList>
            <consortium name="EnsemblMetazoa"/>
        </authorList>
    </citation>
    <scope>IDENTIFICATION</scope>
</reference>
<dbReference type="EMBL" id="ATLV01026739">
    <property type="status" value="NOT_ANNOTATED_CDS"/>
    <property type="molecule type" value="Genomic_DNA"/>
</dbReference>
<organism evidence="1">
    <name type="scientific">Anopheles sinensis</name>
    <name type="common">Mosquito</name>
    <dbReference type="NCBI Taxonomy" id="74873"/>
    <lineage>
        <taxon>Eukaryota</taxon>
        <taxon>Metazoa</taxon>
        <taxon>Ecdysozoa</taxon>
        <taxon>Arthropoda</taxon>
        <taxon>Hexapoda</taxon>
        <taxon>Insecta</taxon>
        <taxon>Pterygota</taxon>
        <taxon>Neoptera</taxon>
        <taxon>Endopterygota</taxon>
        <taxon>Diptera</taxon>
        <taxon>Nematocera</taxon>
        <taxon>Culicoidea</taxon>
        <taxon>Culicidae</taxon>
        <taxon>Anophelinae</taxon>
        <taxon>Anopheles</taxon>
    </lineage>
</organism>
<dbReference type="EMBL" id="KE525418">
    <property type="protein sequence ID" value="KFB53314.1"/>
    <property type="molecule type" value="Genomic_DNA"/>
</dbReference>
<sequence>MGHVPKNLSTHIARLQAEVWRALRGQCDLLCFASPLRGFVCYDTREQFYATLHEPVVGIRLPTPISHKEPAHTHSLGYAAHVVLAANKRAFPPRGTGTGHSMRMEGFHHFIAASSGRTISETPFVSRQMV</sequence>
<gene>
    <name evidence="1" type="ORF">ZHAS_00021622</name>
</gene>
<dbReference type="VEuPathDB" id="VectorBase:ASIC021622"/>
<proteinExistence type="predicted"/>
<keyword evidence="3" id="KW-1185">Reference proteome</keyword>
<name>A0A084WSX0_ANOSI</name>
<dbReference type="EnsemblMetazoa" id="ASIC021622-RA">
    <property type="protein sequence ID" value="ASIC021622-PA"/>
    <property type="gene ID" value="ASIC021622"/>
</dbReference>
<dbReference type="Proteomes" id="UP000030765">
    <property type="component" value="Unassembled WGS sequence"/>
</dbReference>
<accession>A0A084WSX0</accession>